<keyword evidence="2" id="KW-0175">Coiled coil</keyword>
<dbReference type="HOGENOM" id="CLU_041417_4_0_11"/>
<dbReference type="SUPFAM" id="SSF56563">
    <property type="entry name" value="Major capsid protein gp5"/>
    <property type="match status" value="1"/>
</dbReference>
<dbReference type="KEGG" id="svl:Strvi_7748"/>
<evidence type="ECO:0000256" key="2">
    <source>
        <dbReference type="SAM" id="Coils"/>
    </source>
</evidence>
<dbReference type="InterPro" id="IPR054612">
    <property type="entry name" value="Phage_capsid-like_C"/>
</dbReference>
<keyword evidence="5" id="KW-1185">Reference proteome</keyword>
<comment type="subcellular location">
    <subcellularLocation>
        <location evidence="1">Virion</location>
    </subcellularLocation>
</comment>
<dbReference type="Proteomes" id="UP000008703">
    <property type="component" value="Chromosome"/>
</dbReference>
<reference evidence="4" key="1">
    <citation type="submission" date="2011-08" db="EMBL/GenBank/DDBJ databases">
        <title>Complete sequence of chromosome of Streptomyces violaceusniger Tu 4113.</title>
        <authorList>
            <consortium name="US DOE Joint Genome Institute"/>
            <person name="Lucas S."/>
            <person name="Han J."/>
            <person name="Lapidus A."/>
            <person name="Cheng J.-F."/>
            <person name="Goodwin L."/>
            <person name="Pitluck S."/>
            <person name="Peters L."/>
            <person name="Ivanova N."/>
            <person name="Daligault H."/>
            <person name="Detter J.C."/>
            <person name="Han C."/>
            <person name="Tapia R."/>
            <person name="Land M."/>
            <person name="Hauser L."/>
            <person name="Kyrpides N."/>
            <person name="Ivanova N."/>
            <person name="Pagani I."/>
            <person name="Hagen A."/>
            <person name="Katz L."/>
            <person name="Fiedler H.-P."/>
            <person name="Keasling J."/>
            <person name="Fortman J."/>
            <person name="Woyke T."/>
        </authorList>
    </citation>
    <scope>NUCLEOTIDE SEQUENCE [LARGE SCALE GENOMIC DNA]</scope>
    <source>
        <strain evidence="4">Tu 4113</strain>
    </source>
</reference>
<dbReference type="InterPro" id="IPR024455">
    <property type="entry name" value="Phage_capsid"/>
</dbReference>
<evidence type="ECO:0000256" key="1">
    <source>
        <dbReference type="ARBA" id="ARBA00004328"/>
    </source>
</evidence>
<dbReference type="Pfam" id="PF05065">
    <property type="entry name" value="Phage_capsid"/>
    <property type="match status" value="1"/>
</dbReference>
<proteinExistence type="predicted"/>
<evidence type="ECO:0000259" key="3">
    <source>
        <dbReference type="Pfam" id="PF05065"/>
    </source>
</evidence>
<accession>G2P7C3</accession>
<evidence type="ECO:0000313" key="5">
    <source>
        <dbReference type="Proteomes" id="UP000008703"/>
    </source>
</evidence>
<name>G2P7C3_STRV4</name>
<feature type="domain" description="Phage capsid-like C-terminal" evidence="3">
    <location>
        <begin position="125"/>
        <end position="394"/>
    </location>
</feature>
<gene>
    <name evidence="4" type="ORF">Strvi_7748</name>
</gene>
<feature type="coiled-coil region" evidence="2">
    <location>
        <begin position="16"/>
        <end position="43"/>
    </location>
</feature>
<sequence length="405" mass="42993">MSNVVKRLQERRANVWEQAKALLDKAEGENRDLTAEEETTYQKLNGDLDAIDARVKDMVEAEQRSKDADAAFAALLDRPAGARQQPREEDSELRRFARGELRSIDIRPEGPVNFRDLVKGTATAGGNTVPTTFYGQLVAHLIEVSGVLMANPTVLNTASGESMEVPVTTAHSTAAITSEGGTITESDPAFAKRTLGAYKYGVLIQASSELLTDTGVDLEGYLSMQAGRALGNALGAHLVTGDGSSKPTGVVTSASTGKTGGTGVVGAFTADDLIDLFYSVIAPYRNSPACGWMMRDATMGAARKLKDGQGQYLWQPSLQLGVPDTLLGKPVYTDPNVAAVATSAKSVVFGDFSAYFVRMAGGVRFERSDDFAFNSDLTTFRAIIRADGLTVDQTGALKVFAGAGT</sequence>
<dbReference type="NCBIfam" id="TIGR01554">
    <property type="entry name" value="major_cap_HK97"/>
    <property type="match status" value="1"/>
</dbReference>
<dbReference type="RefSeq" id="WP_014060553.1">
    <property type="nucleotide sequence ID" value="NC_015957.1"/>
</dbReference>
<dbReference type="EMBL" id="CP002994">
    <property type="protein sequence ID" value="AEM87083.1"/>
    <property type="molecule type" value="Genomic_DNA"/>
</dbReference>
<organism evidence="4 5">
    <name type="scientific">Streptomyces violaceusniger (strain Tu 4113)</name>
    <dbReference type="NCBI Taxonomy" id="653045"/>
    <lineage>
        <taxon>Bacteria</taxon>
        <taxon>Bacillati</taxon>
        <taxon>Actinomycetota</taxon>
        <taxon>Actinomycetes</taxon>
        <taxon>Kitasatosporales</taxon>
        <taxon>Streptomycetaceae</taxon>
        <taxon>Streptomyces</taxon>
        <taxon>Streptomyces violaceusniger group</taxon>
    </lineage>
</organism>
<dbReference type="eggNOG" id="COG4653">
    <property type="taxonomic scope" value="Bacteria"/>
</dbReference>
<protein>
    <submittedName>
        <fullName evidence="4">Phage major capsid protein, HK97 family</fullName>
    </submittedName>
</protein>
<dbReference type="Gene3D" id="3.30.2400.10">
    <property type="entry name" value="Major capsid protein gp5"/>
    <property type="match status" value="1"/>
</dbReference>
<dbReference type="Gene3D" id="3.30.2320.10">
    <property type="entry name" value="hypothetical protein PF0899 domain"/>
    <property type="match status" value="1"/>
</dbReference>
<evidence type="ECO:0000313" key="4">
    <source>
        <dbReference type="EMBL" id="AEM87083.1"/>
    </source>
</evidence>
<dbReference type="AlphaFoldDB" id="G2P7C3"/>